<dbReference type="VEuPathDB" id="FungiDB:FOMG_16644"/>
<feature type="transmembrane region" description="Helical" evidence="1">
    <location>
        <begin position="340"/>
        <end position="364"/>
    </location>
</feature>
<dbReference type="GO" id="GO:0016020">
    <property type="term" value="C:membrane"/>
    <property type="evidence" value="ECO:0007669"/>
    <property type="project" value="InterPro"/>
</dbReference>
<dbReference type="VEuPathDB" id="FungiDB:FOC1_g10002140"/>
<feature type="transmembrane region" description="Helical" evidence="1">
    <location>
        <begin position="311"/>
        <end position="328"/>
    </location>
</feature>
<dbReference type="GO" id="GO:0046873">
    <property type="term" value="F:metal ion transmembrane transporter activity"/>
    <property type="evidence" value="ECO:0007669"/>
    <property type="project" value="InterPro"/>
</dbReference>
<dbReference type="VEuPathDB" id="FungiDB:FOC4_g10003207"/>
<organism evidence="2 3">
    <name type="scientific">Fusarium oxysporum</name>
    <name type="common">Fusarium vascular wilt</name>
    <dbReference type="NCBI Taxonomy" id="5507"/>
    <lineage>
        <taxon>Eukaryota</taxon>
        <taxon>Fungi</taxon>
        <taxon>Dikarya</taxon>
        <taxon>Ascomycota</taxon>
        <taxon>Pezizomycotina</taxon>
        <taxon>Sordariomycetes</taxon>
        <taxon>Hypocreomycetidae</taxon>
        <taxon>Hypocreales</taxon>
        <taxon>Nectriaceae</taxon>
        <taxon>Fusarium</taxon>
        <taxon>Fusarium oxysporum species complex</taxon>
    </lineage>
</organism>
<dbReference type="VEuPathDB" id="FungiDB:FOZG_12963"/>
<dbReference type="VEuPathDB" id="FungiDB:FOMG_16646"/>
<accession>A0A420QMP8</accession>
<dbReference type="VEuPathDB" id="FungiDB:FOIG_15776"/>
<dbReference type="EMBL" id="MRCY01000056">
    <property type="protein sequence ID" value="RKL06006.1"/>
    <property type="molecule type" value="Genomic_DNA"/>
</dbReference>
<reference evidence="2 3" key="1">
    <citation type="journal article" date="2018" name="Sci. Rep.">
        <title>Characterisation of pathogen-specific regions and novel effector candidates in Fusarium oxysporum f. sp. cepae.</title>
        <authorList>
            <person name="Armitage A.D."/>
            <person name="Taylor A."/>
            <person name="Sobczyk M.K."/>
            <person name="Baxter L."/>
            <person name="Greenfield B.P."/>
            <person name="Bates H.J."/>
            <person name="Wilson F."/>
            <person name="Jackson A.C."/>
            <person name="Ott S."/>
            <person name="Harrison R.J."/>
            <person name="Clarkson J.P."/>
        </authorList>
    </citation>
    <scope>NUCLEOTIDE SEQUENCE [LARGE SCALE GENOMIC DNA]</scope>
    <source>
        <strain evidence="2 3">Fo_A28</strain>
    </source>
</reference>
<gene>
    <name evidence="2" type="ORF">BFJ68_g10474</name>
</gene>
<dbReference type="VEuPathDB" id="FungiDB:FOXG_16840"/>
<dbReference type="VEuPathDB" id="FungiDB:FOC1_g10002142"/>
<dbReference type="Gene3D" id="1.20.58.340">
    <property type="entry name" value="Magnesium transport protein CorA, transmembrane region"/>
    <property type="match status" value="1"/>
</dbReference>
<evidence type="ECO:0000313" key="3">
    <source>
        <dbReference type="Proteomes" id="UP000285860"/>
    </source>
</evidence>
<dbReference type="AlphaFoldDB" id="A0A420QMP8"/>
<evidence type="ECO:0000256" key="1">
    <source>
        <dbReference type="SAM" id="Phobius"/>
    </source>
</evidence>
<dbReference type="VEuPathDB" id="FungiDB:FOIG_15778"/>
<protein>
    <submittedName>
        <fullName evidence="2">Uncharacterized protein</fullName>
    </submittedName>
</protein>
<dbReference type="VEuPathDB" id="FungiDB:FOC4_g10003206"/>
<name>A0A420QMP8_FUSOX</name>
<evidence type="ECO:0000313" key="2">
    <source>
        <dbReference type="EMBL" id="RKL06006.1"/>
    </source>
</evidence>
<dbReference type="VEuPathDB" id="FungiDB:FOXG_22607"/>
<dbReference type="VEuPathDB" id="FungiDB:FOZG_12964"/>
<dbReference type="VEuPathDB" id="FungiDB:FOZG_12965"/>
<keyword evidence="1" id="KW-0472">Membrane</keyword>
<dbReference type="Proteomes" id="UP000285860">
    <property type="component" value="Unassembled WGS sequence"/>
</dbReference>
<keyword evidence="1" id="KW-0812">Transmembrane</keyword>
<keyword evidence="1" id="KW-1133">Transmembrane helix</keyword>
<dbReference type="VEuPathDB" id="FungiDB:FOMG_16645"/>
<dbReference type="VEuPathDB" id="FungiDB:HZS61_006999"/>
<sequence>MDPISVVSNVVWLITTAILFRNYVKGREGLLDRQKWKNSVRLGPSGKRFHGACDIALAGESRWQYLWDDEVELVPQGETTHHLPPQDDQGIRLVVIEVGSDGSEDTFPVATGFMQLSREWQQASLDVSYHVTTYETAWPVKATRFIRVWEGNQKRCDASYIAVRSKDNWKQLFLLQFHHACLKLFIEFLNALETDEIDNADDAATDPSLAELRQWNLKTITKRSYEYRDLAEMGRKLISTTECLIDVARSISPVVDSPVHANRFMAIDMELRGFCREANEQLQKFSDRLDHDLKYLELARNINQTRGVQQLTLLATIFLPLSLAAGVLSMQTRFKDLGTLLYDFFGVVVLLAAIVLIIMIMMSLVSVVNELDTTPTMDFLGGLSGSFLHLILCRDHRPQRPLNIEDRPDVHLPPTYLENAICALNSRGDFTHEAWQKCQTKLEELRDEQAEPGVFPVLDAVENAFREVVVDLKDVSELKNDAEQDISVLLRPELDVRGEYWWKDNGKEDITNKSIYSVIETFRTELVKADEILLGGATNENGEVIERFMGIDKLYTEVLPQLETFLAVQNNAGIMIMMILEIIKLQQVVEESGEGQWLQPLKDTLGEALYEQIVQAGAV</sequence>
<proteinExistence type="predicted"/>
<dbReference type="VEuPathDB" id="FungiDB:FOIG_15777"/>
<comment type="caution">
    <text evidence="2">The sequence shown here is derived from an EMBL/GenBank/DDBJ whole genome shotgun (WGS) entry which is preliminary data.</text>
</comment>